<dbReference type="AlphaFoldDB" id="A0A4Z2GGB9"/>
<reference evidence="1 2" key="1">
    <citation type="submission" date="2019-03" db="EMBL/GenBank/DDBJ databases">
        <title>First draft genome of Liparis tanakae, snailfish: a comprehensive survey of snailfish specific genes.</title>
        <authorList>
            <person name="Kim W."/>
            <person name="Song I."/>
            <person name="Jeong J.-H."/>
            <person name="Kim D."/>
            <person name="Kim S."/>
            <person name="Ryu S."/>
            <person name="Song J.Y."/>
            <person name="Lee S.K."/>
        </authorList>
    </citation>
    <scope>NUCLEOTIDE SEQUENCE [LARGE SCALE GENOMIC DNA]</scope>
    <source>
        <tissue evidence="1">Muscle</tissue>
    </source>
</reference>
<evidence type="ECO:0000313" key="2">
    <source>
        <dbReference type="Proteomes" id="UP000314294"/>
    </source>
</evidence>
<dbReference type="EMBL" id="SRLO01000546">
    <property type="protein sequence ID" value="TNN52469.1"/>
    <property type="molecule type" value="Genomic_DNA"/>
</dbReference>
<protein>
    <submittedName>
        <fullName evidence="1">Uncharacterized protein</fullName>
    </submittedName>
</protein>
<name>A0A4Z2GGB9_9TELE</name>
<gene>
    <name evidence="1" type="ORF">EYF80_037328</name>
</gene>
<keyword evidence="2" id="KW-1185">Reference proteome</keyword>
<dbReference type="Proteomes" id="UP000314294">
    <property type="component" value="Unassembled WGS sequence"/>
</dbReference>
<evidence type="ECO:0000313" key="1">
    <source>
        <dbReference type="EMBL" id="TNN52469.1"/>
    </source>
</evidence>
<sequence length="64" mass="7053">MWKQADDIIGQHGYARVISRLFSWSKISDEGSRAFGKSAAMWPCAVRRSTSEGLAAETPLHTSV</sequence>
<accession>A0A4Z2GGB9</accession>
<comment type="caution">
    <text evidence="1">The sequence shown here is derived from an EMBL/GenBank/DDBJ whole genome shotgun (WGS) entry which is preliminary data.</text>
</comment>
<proteinExistence type="predicted"/>
<organism evidence="1 2">
    <name type="scientific">Liparis tanakae</name>
    <name type="common">Tanaka's snailfish</name>
    <dbReference type="NCBI Taxonomy" id="230148"/>
    <lineage>
        <taxon>Eukaryota</taxon>
        <taxon>Metazoa</taxon>
        <taxon>Chordata</taxon>
        <taxon>Craniata</taxon>
        <taxon>Vertebrata</taxon>
        <taxon>Euteleostomi</taxon>
        <taxon>Actinopterygii</taxon>
        <taxon>Neopterygii</taxon>
        <taxon>Teleostei</taxon>
        <taxon>Neoteleostei</taxon>
        <taxon>Acanthomorphata</taxon>
        <taxon>Eupercaria</taxon>
        <taxon>Perciformes</taxon>
        <taxon>Cottioidei</taxon>
        <taxon>Cottales</taxon>
        <taxon>Liparidae</taxon>
        <taxon>Liparis</taxon>
    </lineage>
</organism>